<feature type="chain" id="PRO_5041658142" evidence="1">
    <location>
        <begin position="26"/>
        <end position="356"/>
    </location>
</feature>
<name>A0AA92IDR2_RALSL</name>
<dbReference type="NCBIfam" id="TIGR03170">
    <property type="entry name" value="flgA_cterm"/>
    <property type="match status" value="1"/>
</dbReference>
<reference evidence="3 4" key="1">
    <citation type="submission" date="2019-04" db="EMBL/GenBank/DDBJ databases">
        <title>Complete Genome of UW386 and Higher Quality Genome of UW700.</title>
        <authorList>
            <person name="Jacobs J."/>
            <person name="Perez A."/>
            <person name="Steidl O."/>
            <person name="Allen C."/>
        </authorList>
    </citation>
    <scope>NUCLEOTIDE SEQUENCE [LARGE SCALE GENOMIC DNA]</scope>
    <source>
        <strain evidence="3 4">UW386</strain>
    </source>
</reference>
<feature type="signal peptide" evidence="1">
    <location>
        <begin position="1"/>
        <end position="25"/>
    </location>
</feature>
<dbReference type="InterPro" id="IPR039246">
    <property type="entry name" value="Flagellar_FlgA"/>
</dbReference>
<protein>
    <submittedName>
        <fullName evidence="3">Flagellar basal body P-ring formation protein FlgA</fullName>
    </submittedName>
</protein>
<organism evidence="3 4">
    <name type="scientific">Ralstonia solanacearum</name>
    <name type="common">Pseudomonas solanacearum</name>
    <dbReference type="NCBI Taxonomy" id="305"/>
    <lineage>
        <taxon>Bacteria</taxon>
        <taxon>Pseudomonadati</taxon>
        <taxon>Pseudomonadota</taxon>
        <taxon>Betaproteobacteria</taxon>
        <taxon>Burkholderiales</taxon>
        <taxon>Burkholderiaceae</taxon>
        <taxon>Ralstonia</taxon>
        <taxon>Ralstonia solanacearum species complex</taxon>
    </lineage>
</organism>
<feature type="domain" description="Flagella basal body P-ring formation protein FlgA SAF" evidence="2">
    <location>
        <begin position="243"/>
        <end position="354"/>
    </location>
</feature>
<dbReference type="AlphaFoldDB" id="A0AA92IDR2"/>
<evidence type="ECO:0000313" key="4">
    <source>
        <dbReference type="Proteomes" id="UP000310553"/>
    </source>
</evidence>
<evidence type="ECO:0000259" key="2">
    <source>
        <dbReference type="Pfam" id="PF13144"/>
    </source>
</evidence>
<dbReference type="GO" id="GO:0044780">
    <property type="term" value="P:bacterial-type flagellum assembly"/>
    <property type="evidence" value="ECO:0007669"/>
    <property type="project" value="InterPro"/>
</dbReference>
<gene>
    <name evidence="3" type="primary">flgA</name>
    <name evidence="3" type="ORF">E7Z57_09605</name>
</gene>
<dbReference type="PANTHER" id="PTHR36307:SF1">
    <property type="entry name" value="FLAGELLA BASAL BODY P-RING FORMATION PROTEIN FLGA"/>
    <property type="match status" value="1"/>
</dbReference>
<dbReference type="InterPro" id="IPR017585">
    <property type="entry name" value="SAF_FlgA"/>
</dbReference>
<dbReference type="Proteomes" id="UP000310553">
    <property type="component" value="Chromosome"/>
</dbReference>
<accession>A0AA92IDR2</accession>
<evidence type="ECO:0000313" key="3">
    <source>
        <dbReference type="EMBL" id="QCX49337.1"/>
    </source>
</evidence>
<sequence>MPGQLTKRCPRVRTMLAIAVATAGAVCPFANVGAHALPAVERAPLEVEQGEVAAARIELPVVVEAKRGDVVLGDIAQIASRDLATLRRLMQLPLGRLPRSGESAHLDRSQLARWVRARTGIDPQAIRWSGAEAVDIYLATHELSGEQLATAAKASLQDWLSARSTRSSIELSRVPHDLVVPAGEVKMQVRPISTAASPARHMSVWVDVWVDDRFIRTVPVSFDVSAYEQGYVTDLAQASGSPLDQIHMQPKEVDLTTLPSKTVLTSLKPEAVANLRLRRPLAAGEAVTLDSVESRPAVARGDWATLHAVAGAVDLESRVEVLEDGRNGQLVHVKLPNATSPMLARVVGERMVEVKQ</sequence>
<dbReference type="PANTHER" id="PTHR36307">
    <property type="entry name" value="FLAGELLA BASAL BODY P-RING FORMATION PROTEIN FLGA"/>
    <property type="match status" value="1"/>
</dbReference>
<proteinExistence type="predicted"/>
<keyword evidence="3" id="KW-0282">Flagellum</keyword>
<keyword evidence="3" id="KW-0969">Cilium</keyword>
<dbReference type="Pfam" id="PF13144">
    <property type="entry name" value="ChapFlgA"/>
    <property type="match status" value="1"/>
</dbReference>
<keyword evidence="3" id="KW-0966">Cell projection</keyword>
<dbReference type="EMBL" id="CP039339">
    <property type="protein sequence ID" value="QCX49337.1"/>
    <property type="molecule type" value="Genomic_DNA"/>
</dbReference>
<keyword evidence="1" id="KW-0732">Signal</keyword>
<evidence type="ECO:0000256" key="1">
    <source>
        <dbReference type="SAM" id="SignalP"/>
    </source>
</evidence>